<reference evidence="2 3" key="1">
    <citation type="submission" date="2019-03" db="EMBL/GenBank/DDBJ databases">
        <title>Whole genome sequence of Arthrobacter sp JH1-1.</title>
        <authorList>
            <person name="Trinh H.N."/>
        </authorList>
    </citation>
    <scope>NUCLEOTIDE SEQUENCE [LARGE SCALE GENOMIC DNA]</scope>
    <source>
        <strain evidence="2 3">JH1-1</strain>
    </source>
</reference>
<sequence>MATTTVTAEQLTEGSIVLVRGKLGFARLTRLIEGAELQASDARRAQNNMNPVGVPHTTATLTHADVLLKDPANPTLEERFVAERRYPSRKRPETGANYSIDSKGRNLPVIAIPDGNGKVVQDTSGQELAQGLDVTLVLRTYKPKKYNKRGLALEQIIVNEPVKYYAGNANADELAARGIVFVAPPQAVQAGQNIQAGEAAPVEAAGQVVDAGTGTVIDENGFALPAPAAMVPPAPPVADAAAAPPAQPQAETLEQKLARLEAENDALKDAGSAIGAATAPENPWSDASADKQPAGITFQS</sequence>
<dbReference type="RefSeq" id="WP_133206052.1">
    <property type="nucleotide sequence ID" value="NZ_SMRU01000028.1"/>
</dbReference>
<evidence type="ECO:0000313" key="3">
    <source>
        <dbReference type="Proteomes" id="UP000295511"/>
    </source>
</evidence>
<dbReference type="EMBL" id="SMRU01000028">
    <property type="protein sequence ID" value="TDF91659.1"/>
    <property type="molecule type" value="Genomic_DNA"/>
</dbReference>
<evidence type="ECO:0000256" key="1">
    <source>
        <dbReference type="SAM" id="MobiDB-lite"/>
    </source>
</evidence>
<protein>
    <submittedName>
        <fullName evidence="2">Uncharacterized protein</fullName>
    </submittedName>
</protein>
<dbReference type="AlphaFoldDB" id="A0A4R5K9I4"/>
<dbReference type="OrthoDB" id="4065944at2"/>
<name>A0A4R5K9I4_9MICC</name>
<dbReference type="Proteomes" id="UP000295511">
    <property type="component" value="Unassembled WGS sequence"/>
</dbReference>
<evidence type="ECO:0000313" key="2">
    <source>
        <dbReference type="EMBL" id="TDF91659.1"/>
    </source>
</evidence>
<feature type="region of interest" description="Disordered" evidence="1">
    <location>
        <begin position="260"/>
        <end position="300"/>
    </location>
</feature>
<organism evidence="2 3">
    <name type="scientific">Arthrobacter terricola</name>
    <dbReference type="NCBI Taxonomy" id="2547396"/>
    <lineage>
        <taxon>Bacteria</taxon>
        <taxon>Bacillati</taxon>
        <taxon>Actinomycetota</taxon>
        <taxon>Actinomycetes</taxon>
        <taxon>Micrococcales</taxon>
        <taxon>Micrococcaceae</taxon>
        <taxon>Arthrobacter</taxon>
    </lineage>
</organism>
<proteinExistence type="predicted"/>
<keyword evidence="3" id="KW-1185">Reference proteome</keyword>
<comment type="caution">
    <text evidence="2">The sequence shown here is derived from an EMBL/GenBank/DDBJ whole genome shotgun (WGS) entry which is preliminary data.</text>
</comment>
<gene>
    <name evidence="2" type="ORF">E1809_20275</name>
</gene>
<accession>A0A4R5K9I4</accession>